<comment type="caution">
    <text evidence="1">The sequence shown here is derived from an EMBL/GenBank/DDBJ whole genome shotgun (WGS) entry which is preliminary data.</text>
</comment>
<proteinExistence type="predicted"/>
<evidence type="ECO:0000313" key="2">
    <source>
        <dbReference type="Proteomes" id="UP000320811"/>
    </source>
</evidence>
<protein>
    <recommendedName>
        <fullName evidence="3">WYL domain-containing protein</fullName>
    </recommendedName>
</protein>
<dbReference type="RefSeq" id="WP_145670955.1">
    <property type="nucleotide sequence ID" value="NZ_VIWO01000005.1"/>
</dbReference>
<keyword evidence="2" id="KW-1185">Reference proteome</keyword>
<dbReference type="OrthoDB" id="43316at2"/>
<accession>A0A561PNU0</accession>
<reference evidence="1 2" key="1">
    <citation type="submission" date="2019-06" db="EMBL/GenBank/DDBJ databases">
        <title>Sorghum-associated microbial communities from plants grown in Nebraska, USA.</title>
        <authorList>
            <person name="Schachtman D."/>
        </authorList>
    </citation>
    <scope>NUCLEOTIDE SEQUENCE [LARGE SCALE GENOMIC DNA]</scope>
    <source>
        <strain evidence="1 2">1209</strain>
    </source>
</reference>
<dbReference type="Proteomes" id="UP000320811">
    <property type="component" value="Unassembled WGS sequence"/>
</dbReference>
<gene>
    <name evidence="1" type="ORF">FHW36_105209</name>
</gene>
<sequence>MSINRLALIRYKAIDECLRNHRQQWTLDQLIAKVRDILRQEEGIDSVSKRTIQADIQRMRSNEVGYNAPIIVKQRKYYTYSDPAYSITTAPLNEADRAQLEEMIAVLKQLNGFSYLPDISEVIVRLEKILRKARGA</sequence>
<dbReference type="EMBL" id="VIWO01000005">
    <property type="protein sequence ID" value="TWF39770.1"/>
    <property type="molecule type" value="Genomic_DNA"/>
</dbReference>
<dbReference type="AlphaFoldDB" id="A0A561PNU0"/>
<evidence type="ECO:0000313" key="1">
    <source>
        <dbReference type="EMBL" id="TWF39770.1"/>
    </source>
</evidence>
<evidence type="ECO:0008006" key="3">
    <source>
        <dbReference type="Google" id="ProtNLM"/>
    </source>
</evidence>
<organism evidence="1 2">
    <name type="scientific">Chitinophaga polysaccharea</name>
    <dbReference type="NCBI Taxonomy" id="1293035"/>
    <lineage>
        <taxon>Bacteria</taxon>
        <taxon>Pseudomonadati</taxon>
        <taxon>Bacteroidota</taxon>
        <taxon>Chitinophagia</taxon>
        <taxon>Chitinophagales</taxon>
        <taxon>Chitinophagaceae</taxon>
        <taxon>Chitinophaga</taxon>
    </lineage>
</organism>
<name>A0A561PNU0_9BACT</name>